<dbReference type="Proteomes" id="UP000694571">
    <property type="component" value="Unplaced"/>
</dbReference>
<dbReference type="Pfam" id="PF00023">
    <property type="entry name" value="Ank"/>
    <property type="match status" value="1"/>
</dbReference>
<evidence type="ECO:0000256" key="5">
    <source>
        <dbReference type="ARBA" id="ARBA00023043"/>
    </source>
</evidence>
<dbReference type="Ensembl" id="ENSSSCT00030066693.1">
    <property type="protein sequence ID" value="ENSSSCP00030030555.1"/>
    <property type="gene ID" value="ENSSSCG00030047635.1"/>
</dbReference>
<dbReference type="PROSITE" id="PS50002">
    <property type="entry name" value="SH3"/>
    <property type="match status" value="1"/>
</dbReference>
<dbReference type="Pfam" id="PF12796">
    <property type="entry name" value="Ank_2"/>
    <property type="match status" value="1"/>
</dbReference>
<dbReference type="PROSITE" id="PS50088">
    <property type="entry name" value="ANK_REPEAT"/>
    <property type="match status" value="1"/>
</dbReference>
<dbReference type="Proteomes" id="UP000694725">
    <property type="component" value="Unplaced"/>
</dbReference>
<dbReference type="Proteomes" id="UP000694728">
    <property type="component" value="Unplaced"/>
</dbReference>
<dbReference type="PROSITE" id="PS50297">
    <property type="entry name" value="ANK_REP_REGION"/>
    <property type="match status" value="1"/>
</dbReference>
<dbReference type="Proteomes" id="UP000694727">
    <property type="component" value="Unplaced"/>
</dbReference>
<dbReference type="InterPro" id="IPR036770">
    <property type="entry name" value="Ankyrin_rpt-contain_sf"/>
</dbReference>
<gene>
    <name evidence="11" type="primary">OSTF1</name>
</gene>
<dbReference type="Pfam" id="PF07653">
    <property type="entry name" value="SH3_2"/>
    <property type="match status" value="1"/>
</dbReference>
<accession>A0A8D0NHB7</accession>
<evidence type="ECO:0000256" key="3">
    <source>
        <dbReference type="ARBA" id="ARBA00022490"/>
    </source>
</evidence>
<feature type="repeat" description="ANK" evidence="8">
    <location>
        <begin position="157"/>
        <end position="189"/>
    </location>
</feature>
<dbReference type="PANTHER" id="PTHR24155">
    <property type="entry name" value="OSTEOCLAST-STIMULATING FACTOR 1"/>
    <property type="match status" value="1"/>
</dbReference>
<keyword evidence="2 9" id="KW-0728">SH3 domain</keyword>
<organism evidence="11 12">
    <name type="scientific">Sus scrofa</name>
    <name type="common">Pig</name>
    <dbReference type="NCBI Taxonomy" id="9823"/>
    <lineage>
        <taxon>Eukaryota</taxon>
        <taxon>Metazoa</taxon>
        <taxon>Chordata</taxon>
        <taxon>Craniata</taxon>
        <taxon>Vertebrata</taxon>
        <taxon>Euteleostomi</taxon>
        <taxon>Mammalia</taxon>
        <taxon>Eutheria</taxon>
        <taxon>Laurasiatheria</taxon>
        <taxon>Artiodactyla</taxon>
        <taxon>Suina</taxon>
        <taxon>Suidae</taxon>
        <taxon>Sus</taxon>
    </lineage>
</organism>
<dbReference type="SMART" id="SM00248">
    <property type="entry name" value="ANK"/>
    <property type="match status" value="3"/>
</dbReference>
<dbReference type="AlphaFoldDB" id="A0A8D0NHB7"/>
<evidence type="ECO:0000256" key="4">
    <source>
        <dbReference type="ARBA" id="ARBA00022737"/>
    </source>
</evidence>
<evidence type="ECO:0000256" key="9">
    <source>
        <dbReference type="PROSITE-ProRule" id="PRU00192"/>
    </source>
</evidence>
<evidence type="ECO:0000256" key="6">
    <source>
        <dbReference type="ARBA" id="ARBA00037432"/>
    </source>
</evidence>
<dbReference type="Proteomes" id="UP000694722">
    <property type="component" value="Unplaced"/>
</dbReference>
<dbReference type="FunFam" id="1.25.40.20:FF:000066">
    <property type="entry name" value="Osteoclast-stimulating factor 1"/>
    <property type="match status" value="1"/>
</dbReference>
<comment type="subcellular location">
    <subcellularLocation>
        <location evidence="1">Cytoplasm</location>
    </subcellularLocation>
</comment>
<dbReference type="Gene3D" id="1.25.40.20">
    <property type="entry name" value="Ankyrin repeat-containing domain"/>
    <property type="match status" value="1"/>
</dbReference>
<dbReference type="Proteomes" id="UP000694726">
    <property type="component" value="Unplaced"/>
</dbReference>
<protein>
    <recommendedName>
        <fullName evidence="7">Osteoclast-stimulating factor 1</fullName>
    </recommendedName>
</protein>
<proteinExistence type="predicted"/>
<sequence>AKGARKFRSEGLDRVFFVFSLSGQVKVFRALYTFEPRTVSILVFQFKSGIKSEGDFIQIPPLSDTNWWKGTSKGRTGLIPSNYVAEQAESIDNPLHEAAKRGNLSWLRECLDNRVGVNGLDKAGSTALYWACHGGHKDIVDMLFTQPNIELNQQNKLGDTALHAAAWKGYADIVQLLLAKGARTDLRNNEKKLALDMATNAACASLLKKKQGTDAVRTLSNAEDYLDDEDSD</sequence>
<comment type="function">
    <text evidence="6">Induces bone resorption, acting probably through a signaling cascade which results in the secretion of factor(s) enhancing osteoclast formation and activity.</text>
</comment>
<reference evidence="11" key="1">
    <citation type="submission" date="2025-05" db="UniProtKB">
        <authorList>
            <consortium name="Ensembl"/>
        </authorList>
    </citation>
    <scope>IDENTIFICATION</scope>
</reference>
<dbReference type="SUPFAM" id="SSF48403">
    <property type="entry name" value="Ankyrin repeat"/>
    <property type="match status" value="1"/>
</dbReference>
<dbReference type="PANTHER" id="PTHR24155:SF10">
    <property type="entry name" value="OSTEOCLAST-STIMULATING FACTOR 1"/>
    <property type="match status" value="1"/>
</dbReference>
<dbReference type="InterPro" id="IPR036028">
    <property type="entry name" value="SH3-like_dom_sf"/>
</dbReference>
<evidence type="ECO:0000256" key="8">
    <source>
        <dbReference type="PROSITE-ProRule" id="PRU00023"/>
    </source>
</evidence>
<evidence type="ECO:0000256" key="2">
    <source>
        <dbReference type="ARBA" id="ARBA00022443"/>
    </source>
</evidence>
<keyword evidence="4" id="KW-0677">Repeat</keyword>
<dbReference type="InterPro" id="IPR002110">
    <property type="entry name" value="Ankyrin_rpt"/>
</dbReference>
<evidence type="ECO:0000256" key="1">
    <source>
        <dbReference type="ARBA" id="ARBA00004496"/>
    </source>
</evidence>
<name>A0A8D0NHB7_PIG</name>
<dbReference type="Proteomes" id="UP000694570">
    <property type="component" value="Unplaced"/>
</dbReference>
<keyword evidence="5 8" id="KW-0040">ANK repeat</keyword>
<evidence type="ECO:0000313" key="12">
    <source>
        <dbReference type="Proteomes" id="UP000694726"/>
    </source>
</evidence>
<dbReference type="SMART" id="SM00326">
    <property type="entry name" value="SH3"/>
    <property type="match status" value="1"/>
</dbReference>
<evidence type="ECO:0000259" key="10">
    <source>
        <dbReference type="PROSITE" id="PS50002"/>
    </source>
</evidence>
<dbReference type="Ensembl" id="ENSSSCT00015046215.1">
    <property type="protein sequence ID" value="ENSSSCP00015018291.1"/>
    <property type="gene ID" value="ENSSSCG00015033274.1"/>
</dbReference>
<dbReference type="Ensembl" id="ENSSSCT00040049585.1">
    <property type="protein sequence ID" value="ENSSSCP00040020597.1"/>
    <property type="gene ID" value="ENSSSCG00040036826.1"/>
</dbReference>
<evidence type="ECO:0000313" key="11">
    <source>
        <dbReference type="Ensembl" id="ENSSSCP00015018291.1"/>
    </source>
</evidence>
<dbReference type="Gene3D" id="2.30.30.40">
    <property type="entry name" value="SH3 Domains"/>
    <property type="match status" value="1"/>
</dbReference>
<dbReference type="PRINTS" id="PR01415">
    <property type="entry name" value="ANKYRIN"/>
</dbReference>
<dbReference type="Ensembl" id="ENSSSCT00050105696.1">
    <property type="protein sequence ID" value="ENSSSCP00050046555.1"/>
    <property type="gene ID" value="ENSSSCG00050076870.1"/>
</dbReference>
<dbReference type="GO" id="GO:0005737">
    <property type="term" value="C:cytoplasm"/>
    <property type="evidence" value="ECO:0007669"/>
    <property type="project" value="UniProtKB-SubCell"/>
</dbReference>
<dbReference type="Ensembl" id="ENSSSCT00025045639.1">
    <property type="protein sequence ID" value="ENSSSCP00025019460.1"/>
    <property type="gene ID" value="ENSSSCG00025033181.1"/>
</dbReference>
<dbReference type="SUPFAM" id="SSF50044">
    <property type="entry name" value="SH3-domain"/>
    <property type="match status" value="1"/>
</dbReference>
<feature type="domain" description="SH3" evidence="10">
    <location>
        <begin position="23"/>
        <end position="89"/>
    </location>
</feature>
<dbReference type="Ensembl" id="ENSSSCT00045048843.1">
    <property type="protein sequence ID" value="ENSSSCP00045033967.1"/>
    <property type="gene ID" value="ENSSSCG00045028413.1"/>
</dbReference>
<dbReference type="InterPro" id="IPR001452">
    <property type="entry name" value="SH3_domain"/>
</dbReference>
<keyword evidence="3" id="KW-0963">Cytoplasm</keyword>
<dbReference type="Ensembl" id="ENSSSCT00065103181.1">
    <property type="protein sequence ID" value="ENSSSCP00065045579.1"/>
    <property type="gene ID" value="ENSSSCG00065074717.1"/>
</dbReference>
<evidence type="ECO:0000256" key="7">
    <source>
        <dbReference type="ARBA" id="ARBA00040640"/>
    </source>
</evidence>